<protein>
    <submittedName>
        <fullName evidence="1">Dienelactone hydrolase</fullName>
    </submittedName>
</protein>
<name>A0ACC6KYL6_9SPHI</name>
<organism evidence="1 2">
    <name type="scientific">Pedobacter africanus</name>
    <dbReference type="NCBI Taxonomy" id="151894"/>
    <lineage>
        <taxon>Bacteria</taxon>
        <taxon>Pseudomonadati</taxon>
        <taxon>Bacteroidota</taxon>
        <taxon>Sphingobacteriia</taxon>
        <taxon>Sphingobacteriales</taxon>
        <taxon>Sphingobacteriaceae</taxon>
        <taxon>Pedobacter</taxon>
    </lineage>
</organism>
<evidence type="ECO:0000313" key="2">
    <source>
        <dbReference type="Proteomes" id="UP001246858"/>
    </source>
</evidence>
<evidence type="ECO:0000313" key="1">
    <source>
        <dbReference type="EMBL" id="MDR6784465.1"/>
    </source>
</evidence>
<reference evidence="1" key="1">
    <citation type="submission" date="2023-07" db="EMBL/GenBank/DDBJ databases">
        <title>Sorghum-associated microbial communities from plants grown in Nebraska, USA.</title>
        <authorList>
            <person name="Schachtman D."/>
        </authorList>
    </citation>
    <scope>NUCLEOTIDE SEQUENCE</scope>
    <source>
        <strain evidence="1">2697</strain>
    </source>
</reference>
<keyword evidence="1" id="KW-0378">Hydrolase</keyword>
<dbReference type="Proteomes" id="UP001246858">
    <property type="component" value="Unassembled WGS sequence"/>
</dbReference>
<comment type="caution">
    <text evidence="1">The sequence shown here is derived from an EMBL/GenBank/DDBJ whole genome shotgun (WGS) entry which is preliminary data.</text>
</comment>
<accession>A0ACC6KYL6</accession>
<gene>
    <name evidence="1" type="ORF">J2X78_003030</name>
</gene>
<sequence length="436" mass="48238">MKKIILLFVALLISFASFSQGILNLLGRSQDLFKLFSEDKFTDAYGYFDPTFQAKVTETNMKELWAKLGEKLGKMESADVINSKTEGDFYTVVVEVKFTNDTQNFLLAFNKAEKIVGLFLQPKSSANYTLPAYADTTLYKEKEIYVKTAKHNLVGMLTSPKKGTGFPLVVLVHGSGPQDMDETFGPNKPLKDLALGLAAKGIASIRYVKRTKVYPGDFSGPFTVKEEVMDDALAALTLARTIPEANKKQLYLFGHSLGGMLAPRMALLTPDLNGIILAAAPARTLTDIIVEQNKYMFSLAKDTSMAGKKMLDSVVKELDKTRITKLGTMKADSALLGLPAAYWADLNSYNQVETAKKLKQRILIVQGGYDFQVSVTDYNLWNTALGKKKNATLKLYPDLNHMLSPQKEKGTIQQYEVPASVSSMLVDDITAWIKAK</sequence>
<dbReference type="EMBL" id="JAVDTF010000002">
    <property type="protein sequence ID" value="MDR6784465.1"/>
    <property type="molecule type" value="Genomic_DNA"/>
</dbReference>
<proteinExistence type="predicted"/>
<keyword evidence="2" id="KW-1185">Reference proteome</keyword>